<dbReference type="CDD" id="cd04261">
    <property type="entry name" value="AAK_AKii-LysC-BS"/>
    <property type="match status" value="1"/>
</dbReference>
<evidence type="ECO:0000256" key="13">
    <source>
        <dbReference type="ARBA" id="ARBA00047872"/>
    </source>
</evidence>
<feature type="binding site" evidence="14">
    <location>
        <begin position="7"/>
        <end position="10"/>
    </location>
    <ligand>
        <name>ATP</name>
        <dbReference type="ChEBI" id="CHEBI:30616"/>
    </ligand>
</feature>
<dbReference type="Pfam" id="PF01842">
    <property type="entry name" value="ACT"/>
    <property type="match status" value="1"/>
</dbReference>
<evidence type="ECO:0000256" key="16">
    <source>
        <dbReference type="RuleBase" id="RU004249"/>
    </source>
</evidence>
<feature type="binding site" evidence="14">
    <location>
        <position position="47"/>
    </location>
    <ligand>
        <name>substrate</name>
    </ligand>
</feature>
<dbReference type="InterPro" id="IPR054352">
    <property type="entry name" value="ACT_Aspartokinase"/>
</dbReference>
<comment type="caution">
    <text evidence="18">The sequence shown here is derived from an EMBL/GenBank/DDBJ whole genome shotgun (WGS) entry which is preliminary data.</text>
</comment>
<dbReference type="Proteomes" id="UP000265750">
    <property type="component" value="Unassembled WGS sequence"/>
</dbReference>
<dbReference type="NCBIfam" id="NF005155">
    <property type="entry name" value="PRK06635.1-4"/>
    <property type="match status" value="1"/>
</dbReference>
<sequence length="417" mass="44531">MARLVLKFGGTSVADIDRIRNVARHVKREVDAGHQVAVVVSAMSGKTNELVGWCTQASPLHDAREYDAVVASGEQVTAGLLAITLQNMGVNARSWQGWQVPIRTDGAHGAARIQEIDGSEIVRRFGDGQVAVIAGFQGVAPDNRVATLGRGGSDTSAVAVAAALKADRCDIYTDVDGVYTTDPRIEPKARRMARVSFEEMLEMASLGAKVLQVRSVELAMVHKVRTFVRSSFEDPDAPGMGDFLNPPGTLICDEDEIVEQQVVTGIAYAKDEAQISLRRVEDRPGVAAAIFGPLADAGVNVDMIVQNVSEDGTRTDMTFTVPAGDLAKATQAIEDAKAEMRFDVVQSERGLTKVSVIGIGMRSHTGVAATAFKALAGRGINIRAITTSEIKISILIDGEYTELAVRTLHSVYGLDKA</sequence>
<evidence type="ECO:0000256" key="11">
    <source>
        <dbReference type="ARBA" id="ARBA00022840"/>
    </source>
</evidence>
<dbReference type="GO" id="GO:0009090">
    <property type="term" value="P:homoserine biosynthetic process"/>
    <property type="evidence" value="ECO:0007669"/>
    <property type="project" value="TreeGrafter"/>
</dbReference>
<evidence type="ECO:0000313" key="19">
    <source>
        <dbReference type="Proteomes" id="UP000265750"/>
    </source>
</evidence>
<dbReference type="InterPro" id="IPR001048">
    <property type="entry name" value="Asp/Glu/Uridylate_kinase"/>
</dbReference>
<dbReference type="EMBL" id="QYRN01000008">
    <property type="protein sequence ID" value="RIX99276.1"/>
    <property type="molecule type" value="Genomic_DNA"/>
</dbReference>
<evidence type="ECO:0000313" key="18">
    <source>
        <dbReference type="EMBL" id="RIX99276.1"/>
    </source>
</evidence>
<dbReference type="GO" id="GO:0004072">
    <property type="term" value="F:aspartate kinase activity"/>
    <property type="evidence" value="ECO:0007669"/>
    <property type="project" value="UniProtKB-EC"/>
</dbReference>
<comment type="pathway">
    <text evidence="2 16">Amino-acid biosynthesis; L-methionine biosynthesis via de novo pathway; L-homoserine from L-aspartate: step 1/3.</text>
</comment>
<evidence type="ECO:0000256" key="4">
    <source>
        <dbReference type="ARBA" id="ARBA00010122"/>
    </source>
</evidence>
<evidence type="ECO:0000256" key="12">
    <source>
        <dbReference type="ARBA" id="ARBA00023154"/>
    </source>
</evidence>
<comment type="pathway">
    <text evidence="3 16">Amino-acid biosynthesis; L-threonine biosynthesis; L-threonine from L-aspartate: step 1/5.</text>
</comment>
<dbReference type="AlphaFoldDB" id="A0A3A1WGH1"/>
<evidence type="ECO:0000256" key="7">
    <source>
        <dbReference type="ARBA" id="ARBA00022605"/>
    </source>
</evidence>
<evidence type="ECO:0000256" key="15">
    <source>
        <dbReference type="RuleBase" id="RU003448"/>
    </source>
</evidence>
<dbReference type="FunFam" id="3.30.2130.10:FF:000002">
    <property type="entry name" value="Aspartokinase"/>
    <property type="match status" value="1"/>
</dbReference>
<dbReference type="PROSITE" id="PS51671">
    <property type="entry name" value="ACT"/>
    <property type="match status" value="1"/>
</dbReference>
<dbReference type="Pfam" id="PF22468">
    <property type="entry name" value="ACT_9"/>
    <property type="match status" value="1"/>
</dbReference>
<dbReference type="GO" id="GO:0009088">
    <property type="term" value="P:threonine biosynthetic process"/>
    <property type="evidence" value="ECO:0007669"/>
    <property type="project" value="UniProtKB-UniPathway"/>
</dbReference>
<evidence type="ECO:0000256" key="5">
    <source>
        <dbReference type="ARBA" id="ARBA00013059"/>
    </source>
</evidence>
<proteinExistence type="inferred from homology"/>
<comment type="pathway">
    <text evidence="1 16">Amino-acid biosynthesis; L-lysine biosynthesis via DAP pathway; (S)-tetrahydrodipicolinate from L-aspartate: step 1/4.</text>
</comment>
<dbReference type="EC" id="2.7.2.4" evidence="5 15"/>
<evidence type="ECO:0000256" key="8">
    <source>
        <dbReference type="ARBA" id="ARBA00022679"/>
    </source>
</evidence>
<keyword evidence="10 15" id="KW-0418">Kinase</keyword>
<keyword evidence="9 14" id="KW-0547">Nucleotide-binding</keyword>
<evidence type="ECO:0000256" key="14">
    <source>
        <dbReference type="PIRSR" id="PIRSR000726-1"/>
    </source>
</evidence>
<feature type="binding site" evidence="14">
    <location>
        <position position="74"/>
    </location>
    <ligand>
        <name>substrate</name>
    </ligand>
</feature>
<dbReference type="GO" id="GO:0009089">
    <property type="term" value="P:lysine biosynthetic process via diaminopimelate"/>
    <property type="evidence" value="ECO:0007669"/>
    <property type="project" value="UniProtKB-UniPathway"/>
</dbReference>
<dbReference type="InterPro" id="IPR036393">
    <property type="entry name" value="AceGlu_kinase-like_sf"/>
</dbReference>
<feature type="binding site" evidence="14">
    <location>
        <begin position="209"/>
        <end position="210"/>
    </location>
    <ligand>
        <name>ATP</name>
        <dbReference type="ChEBI" id="CHEBI:30616"/>
    </ligand>
</feature>
<evidence type="ECO:0000256" key="3">
    <source>
        <dbReference type="ARBA" id="ARBA00005139"/>
    </source>
</evidence>
<dbReference type="PANTHER" id="PTHR21499">
    <property type="entry name" value="ASPARTATE KINASE"/>
    <property type="match status" value="1"/>
</dbReference>
<dbReference type="UniPathway" id="UPA00051">
    <property type="reaction ID" value="UER00462"/>
</dbReference>
<dbReference type="InterPro" id="IPR005260">
    <property type="entry name" value="Asp_kin_monofn"/>
</dbReference>
<dbReference type="Gene3D" id="3.40.1160.10">
    <property type="entry name" value="Acetylglutamate kinase-like"/>
    <property type="match status" value="1"/>
</dbReference>
<evidence type="ECO:0000256" key="10">
    <source>
        <dbReference type="ARBA" id="ARBA00022777"/>
    </source>
</evidence>
<dbReference type="InterPro" id="IPR002912">
    <property type="entry name" value="ACT_dom"/>
</dbReference>
<name>A0A3A1WGH1_9HYPH</name>
<organism evidence="18 19">
    <name type="scientific">Aureimonas flava</name>
    <dbReference type="NCBI Taxonomy" id="2320271"/>
    <lineage>
        <taxon>Bacteria</taxon>
        <taxon>Pseudomonadati</taxon>
        <taxon>Pseudomonadota</taxon>
        <taxon>Alphaproteobacteria</taxon>
        <taxon>Hyphomicrobiales</taxon>
        <taxon>Aurantimonadaceae</taxon>
        <taxon>Aureimonas</taxon>
    </lineage>
</organism>
<dbReference type="CDD" id="cd04913">
    <property type="entry name" value="ACT_AKii-LysC-BS-like_1"/>
    <property type="match status" value="1"/>
</dbReference>
<dbReference type="PANTHER" id="PTHR21499:SF3">
    <property type="entry name" value="ASPARTOKINASE"/>
    <property type="match status" value="1"/>
</dbReference>
<dbReference type="GO" id="GO:0005524">
    <property type="term" value="F:ATP binding"/>
    <property type="evidence" value="ECO:0007669"/>
    <property type="project" value="UniProtKB-KW"/>
</dbReference>
<dbReference type="InterPro" id="IPR045865">
    <property type="entry name" value="ACT-like_dom_sf"/>
</dbReference>
<dbReference type="PROSITE" id="PS00324">
    <property type="entry name" value="ASPARTOKINASE"/>
    <property type="match status" value="1"/>
</dbReference>
<dbReference type="UniPathway" id="UPA00034">
    <property type="reaction ID" value="UER00015"/>
</dbReference>
<comment type="catalytic activity">
    <reaction evidence="13 15">
        <text>L-aspartate + ATP = 4-phospho-L-aspartate + ADP</text>
        <dbReference type="Rhea" id="RHEA:23776"/>
        <dbReference type="ChEBI" id="CHEBI:29991"/>
        <dbReference type="ChEBI" id="CHEBI:30616"/>
        <dbReference type="ChEBI" id="CHEBI:57535"/>
        <dbReference type="ChEBI" id="CHEBI:456216"/>
        <dbReference type="EC" id="2.7.2.4"/>
    </reaction>
</comment>
<dbReference type="InterPro" id="IPR018042">
    <property type="entry name" value="Aspartate_kinase_CS"/>
</dbReference>
<protein>
    <recommendedName>
        <fullName evidence="6 15">Aspartokinase</fullName>
        <ecNumber evidence="5 15">2.7.2.4</ecNumber>
    </recommendedName>
</protein>
<dbReference type="NCBIfam" id="TIGR00657">
    <property type="entry name" value="asp_kinases"/>
    <property type="match status" value="1"/>
</dbReference>
<dbReference type="SUPFAM" id="SSF55021">
    <property type="entry name" value="ACT-like"/>
    <property type="match status" value="2"/>
</dbReference>
<dbReference type="NCBIfam" id="NF005154">
    <property type="entry name" value="PRK06635.1-2"/>
    <property type="match status" value="1"/>
</dbReference>
<dbReference type="CDD" id="cd04923">
    <property type="entry name" value="ACT_AK-LysC-DapG-like_2"/>
    <property type="match status" value="1"/>
</dbReference>
<evidence type="ECO:0000259" key="17">
    <source>
        <dbReference type="PROSITE" id="PS51671"/>
    </source>
</evidence>
<dbReference type="Gene3D" id="3.30.2130.10">
    <property type="entry name" value="VC0802-like"/>
    <property type="match status" value="1"/>
</dbReference>
<dbReference type="RefSeq" id="WP_119541079.1">
    <property type="nucleotide sequence ID" value="NZ_QYRN01000008.1"/>
</dbReference>
<dbReference type="UniPathway" id="UPA00050">
    <property type="reaction ID" value="UER00461"/>
</dbReference>
<dbReference type="PIRSF" id="PIRSF000726">
    <property type="entry name" value="Asp_kin"/>
    <property type="match status" value="1"/>
</dbReference>
<comment type="similarity">
    <text evidence="4 15">Belongs to the aspartokinase family.</text>
</comment>
<feature type="binding site" evidence="14">
    <location>
        <begin position="173"/>
        <end position="174"/>
    </location>
    <ligand>
        <name>ATP</name>
        <dbReference type="ChEBI" id="CHEBI:30616"/>
    </ligand>
</feature>
<keyword evidence="8 15" id="KW-0808">Transferase</keyword>
<feature type="binding site" evidence="14">
    <location>
        <position position="184"/>
    </location>
    <ligand>
        <name>ATP</name>
        <dbReference type="ChEBI" id="CHEBI:30616"/>
    </ligand>
</feature>
<evidence type="ECO:0000256" key="6">
    <source>
        <dbReference type="ARBA" id="ARBA00016273"/>
    </source>
</evidence>
<accession>A0A3A1WGH1</accession>
<dbReference type="InterPro" id="IPR001341">
    <property type="entry name" value="Asp_kinase"/>
</dbReference>
<keyword evidence="7 16" id="KW-0028">Amino-acid biosynthesis</keyword>
<feature type="binding site" evidence="14">
    <location>
        <position position="179"/>
    </location>
    <ligand>
        <name>ATP</name>
        <dbReference type="ChEBI" id="CHEBI:30616"/>
    </ligand>
</feature>
<feature type="domain" description="ACT" evidence="17">
    <location>
        <begin position="275"/>
        <end position="359"/>
    </location>
</feature>
<dbReference type="SUPFAM" id="SSF53633">
    <property type="entry name" value="Carbamate kinase-like"/>
    <property type="match status" value="1"/>
</dbReference>
<dbReference type="Pfam" id="PF00696">
    <property type="entry name" value="AA_kinase"/>
    <property type="match status" value="1"/>
</dbReference>
<dbReference type="FunFam" id="3.40.1160.10:FF:000002">
    <property type="entry name" value="Aspartokinase"/>
    <property type="match status" value="1"/>
</dbReference>
<keyword evidence="11 14" id="KW-0067">ATP-binding</keyword>
<evidence type="ECO:0000256" key="2">
    <source>
        <dbReference type="ARBA" id="ARBA00004986"/>
    </source>
</evidence>
<reference evidence="19" key="1">
    <citation type="submission" date="2018-09" db="EMBL/GenBank/DDBJ databases">
        <authorList>
            <person name="Tuo L."/>
        </authorList>
    </citation>
    <scope>NUCLEOTIDE SEQUENCE [LARGE SCALE GENOMIC DNA]</scope>
    <source>
        <strain evidence="19">M2BS4Y-1</strain>
    </source>
</reference>
<gene>
    <name evidence="18" type="ORF">D3218_15690</name>
</gene>
<keyword evidence="19" id="KW-1185">Reference proteome</keyword>
<dbReference type="InterPro" id="IPR041740">
    <property type="entry name" value="AKii-LysC-BS"/>
</dbReference>
<dbReference type="OrthoDB" id="9799110at2"/>
<dbReference type="GO" id="GO:0005829">
    <property type="term" value="C:cytosol"/>
    <property type="evidence" value="ECO:0007669"/>
    <property type="project" value="TreeGrafter"/>
</dbReference>
<keyword evidence="12" id="KW-0457">Lysine biosynthesis</keyword>
<evidence type="ECO:0000256" key="1">
    <source>
        <dbReference type="ARBA" id="ARBA00004766"/>
    </source>
</evidence>
<evidence type="ECO:0000256" key="9">
    <source>
        <dbReference type="ARBA" id="ARBA00022741"/>
    </source>
</evidence>